<dbReference type="InterPro" id="IPR043502">
    <property type="entry name" value="DNA/RNA_pol_sf"/>
</dbReference>
<dbReference type="Proteomes" id="UP000830375">
    <property type="component" value="Unassembled WGS sequence"/>
</dbReference>
<dbReference type="EC" id="3.1.26.4" evidence="2"/>
<dbReference type="PANTHER" id="PTHR33050">
    <property type="entry name" value="REVERSE TRANSCRIPTASE DOMAIN-CONTAINING PROTEIN"/>
    <property type="match status" value="1"/>
</dbReference>
<comment type="caution">
    <text evidence="5">The sequence shown here is derived from an EMBL/GenBank/DDBJ whole genome shotgun (WGS) entry which is preliminary data.</text>
</comment>
<reference evidence="5 6" key="1">
    <citation type="submission" date="2022-01" db="EMBL/GenBank/DDBJ databases">
        <title>A high-quality chromosome-level genome assembly of rohu carp, Labeo rohita.</title>
        <authorList>
            <person name="Arick M.A. II"/>
            <person name="Hsu C.-Y."/>
            <person name="Magbanua Z."/>
            <person name="Pechanova O."/>
            <person name="Grover C."/>
            <person name="Miller E."/>
            <person name="Thrash A."/>
            <person name="Ezzel L."/>
            <person name="Alam S."/>
            <person name="Benzie J."/>
            <person name="Hamilton M."/>
            <person name="Karsi A."/>
            <person name="Lawrence M.L."/>
            <person name="Peterson D.G."/>
        </authorList>
    </citation>
    <scope>NUCLEOTIDE SEQUENCE [LARGE SCALE GENOMIC DNA]</scope>
    <source>
        <strain evidence="6">BAU-BD-2019</strain>
        <tissue evidence="5">Blood</tissue>
    </source>
</reference>
<evidence type="ECO:0000259" key="4">
    <source>
        <dbReference type="PROSITE" id="PS50878"/>
    </source>
</evidence>
<dbReference type="Pfam" id="PF00078">
    <property type="entry name" value="RVT_1"/>
    <property type="match status" value="1"/>
</dbReference>
<accession>A0ABQ8MVQ0</accession>
<dbReference type="PANTHER" id="PTHR33050:SF7">
    <property type="entry name" value="RIBONUCLEASE H"/>
    <property type="match status" value="1"/>
</dbReference>
<protein>
    <recommendedName>
        <fullName evidence="2">ribonuclease H</fullName>
        <ecNumber evidence="2">3.1.26.4</ecNumber>
    </recommendedName>
</protein>
<dbReference type="EMBL" id="JACTAM010000003">
    <property type="protein sequence ID" value="KAI2666921.1"/>
    <property type="molecule type" value="Genomic_DNA"/>
</dbReference>
<dbReference type="InterPro" id="IPR000477">
    <property type="entry name" value="RT_dom"/>
</dbReference>
<dbReference type="Gene3D" id="3.30.70.270">
    <property type="match status" value="1"/>
</dbReference>
<dbReference type="Gene3D" id="3.10.10.10">
    <property type="entry name" value="HIV Type 1 Reverse Transcriptase, subunit A, domain 1"/>
    <property type="match status" value="1"/>
</dbReference>
<dbReference type="PROSITE" id="PS50878">
    <property type="entry name" value="RT_POL"/>
    <property type="match status" value="1"/>
</dbReference>
<dbReference type="InterPro" id="IPR043128">
    <property type="entry name" value="Rev_trsase/Diguanyl_cyclase"/>
</dbReference>
<feature type="compositionally biased region" description="Polar residues" evidence="3">
    <location>
        <begin position="134"/>
        <end position="150"/>
    </location>
</feature>
<evidence type="ECO:0000256" key="1">
    <source>
        <dbReference type="ARBA" id="ARBA00010879"/>
    </source>
</evidence>
<feature type="region of interest" description="Disordered" evidence="3">
    <location>
        <begin position="240"/>
        <end position="282"/>
    </location>
</feature>
<gene>
    <name evidence="5" type="ORF">H4Q32_027775</name>
</gene>
<evidence type="ECO:0000256" key="2">
    <source>
        <dbReference type="ARBA" id="ARBA00012180"/>
    </source>
</evidence>
<dbReference type="InterPro" id="IPR052055">
    <property type="entry name" value="Hepadnavirus_pol/RT"/>
</dbReference>
<organism evidence="5 6">
    <name type="scientific">Labeo rohita</name>
    <name type="common">Indian major carp</name>
    <name type="synonym">Cyprinus rohita</name>
    <dbReference type="NCBI Taxonomy" id="84645"/>
    <lineage>
        <taxon>Eukaryota</taxon>
        <taxon>Metazoa</taxon>
        <taxon>Chordata</taxon>
        <taxon>Craniata</taxon>
        <taxon>Vertebrata</taxon>
        <taxon>Euteleostomi</taxon>
        <taxon>Actinopterygii</taxon>
        <taxon>Neopterygii</taxon>
        <taxon>Teleostei</taxon>
        <taxon>Ostariophysi</taxon>
        <taxon>Cypriniformes</taxon>
        <taxon>Cyprinidae</taxon>
        <taxon>Labeoninae</taxon>
        <taxon>Labeonini</taxon>
        <taxon>Labeo</taxon>
    </lineage>
</organism>
<evidence type="ECO:0000313" key="6">
    <source>
        <dbReference type="Proteomes" id="UP000830375"/>
    </source>
</evidence>
<proteinExistence type="inferred from homology"/>
<comment type="similarity">
    <text evidence="1">Belongs to the beta type-B retroviral polymerase family. HERV class-II K(HML-2) pol subfamily.</text>
</comment>
<keyword evidence="6" id="KW-1185">Reference proteome</keyword>
<dbReference type="SUPFAM" id="SSF56672">
    <property type="entry name" value="DNA/RNA polymerases"/>
    <property type="match status" value="1"/>
</dbReference>
<feature type="domain" description="Reverse transcriptase" evidence="4">
    <location>
        <begin position="398"/>
        <end position="624"/>
    </location>
</feature>
<name>A0ABQ8MVQ0_LABRO</name>
<sequence length="668" mass="73490">MSKKLEKSKHVSKPCYKACVPPCSRYITSGDTHALCVVCLGAEHAVSALKGADCPHCEHLPLRTLRSRKALFEEGAFTSIPRGSGPASTEVEQQLHSWGSQLDLLEGMETGDPLSASSPGRSIARSAGSEARSVVSSPRGTGSTLRISSSEEVDMKSVEEAPQSLQYEELLEVVTRVPAGAFHSFPISTLRCRDRGILHSQPACSSPLPTTTATLRGWMIAAIERCRGWNRRLPHLSSTDTRRLVSKRRHSNGSSPSAIQLTGLLGGSSHGRLPAPHKGKGKNRALPLALHPIESEGSPGPLVQVPPAGKPLQDTVLAAQTTPEASLERLVPLVDHLAAWKLLPNVSAWVLHTVERSYHIQFSAPPPPFNGVSPTLVGPEQGLAMEQEVATLLRKEAIKVVPPHDRESGIYSQYFIVPKKDGGLCPILDLRLLNRSVMRLTFKMLTIKQVVSQIRSEDCFVTIDLKDAYFHVSILSQHRKFLRFAFRGEAYQYQVLPFGLALSPCTFTKYVDAELGLRLNAKKKNHLSRRGVGFDHDAGTFVSIVARVKEGRSLTVKQLLGLMAAASNVIPFGLLYMRPLQWWLKTRGFSLRGNPLCMIKVMRRCLRALDMWRKPWFLSQGLVLGAPCRCLTLATDVSLTGWGVYPSNYYHLTSINHSQYLSNHIATP</sequence>
<evidence type="ECO:0000313" key="5">
    <source>
        <dbReference type="EMBL" id="KAI2666921.1"/>
    </source>
</evidence>
<feature type="region of interest" description="Disordered" evidence="3">
    <location>
        <begin position="108"/>
        <end position="160"/>
    </location>
</feature>
<evidence type="ECO:0000256" key="3">
    <source>
        <dbReference type="SAM" id="MobiDB-lite"/>
    </source>
</evidence>